<dbReference type="InterPro" id="IPR021315">
    <property type="entry name" value="Gap/Sap"/>
</dbReference>
<feature type="transmembrane region" description="Helical" evidence="1">
    <location>
        <begin position="134"/>
        <end position="156"/>
    </location>
</feature>
<dbReference type="Pfam" id="PF11139">
    <property type="entry name" value="SfLAP"/>
    <property type="match status" value="1"/>
</dbReference>
<dbReference type="AlphaFoldDB" id="A0A2Y9A838"/>
<dbReference type="Proteomes" id="UP000250222">
    <property type="component" value="Unassembled WGS sequence"/>
</dbReference>
<keyword evidence="1" id="KW-0812">Transmembrane</keyword>
<proteinExistence type="predicted"/>
<accession>A0A2Y9A838</accession>
<keyword evidence="3" id="KW-1185">Reference proteome</keyword>
<dbReference type="EMBL" id="UETB01000004">
    <property type="protein sequence ID" value="SSA40136.1"/>
    <property type="molecule type" value="Genomic_DNA"/>
</dbReference>
<organism evidence="2 3">
    <name type="scientific">Georgenia satyanarayanai</name>
    <dbReference type="NCBI Taxonomy" id="860221"/>
    <lineage>
        <taxon>Bacteria</taxon>
        <taxon>Bacillati</taxon>
        <taxon>Actinomycetota</taxon>
        <taxon>Actinomycetes</taxon>
        <taxon>Micrococcales</taxon>
        <taxon>Bogoriellaceae</taxon>
        <taxon>Georgenia</taxon>
    </lineage>
</organism>
<feature type="transmembrane region" description="Helical" evidence="1">
    <location>
        <begin position="12"/>
        <end position="36"/>
    </location>
</feature>
<feature type="transmembrane region" description="Helical" evidence="1">
    <location>
        <begin position="48"/>
        <end position="73"/>
    </location>
</feature>
<reference evidence="2 3" key="1">
    <citation type="submission" date="2016-10" db="EMBL/GenBank/DDBJ databases">
        <authorList>
            <person name="Cai Z."/>
        </authorList>
    </citation>
    <scope>NUCLEOTIDE SEQUENCE [LARGE SCALE GENOMIC DNA]</scope>
    <source>
        <strain evidence="2 3">CGMCC 1.10826</strain>
    </source>
</reference>
<feature type="transmembrane region" description="Helical" evidence="1">
    <location>
        <begin position="176"/>
        <end position="197"/>
    </location>
</feature>
<keyword evidence="1" id="KW-0472">Membrane</keyword>
<evidence type="ECO:0000313" key="2">
    <source>
        <dbReference type="EMBL" id="SSA40136.1"/>
    </source>
</evidence>
<name>A0A2Y9A838_9MICO</name>
<protein>
    <submittedName>
        <fullName evidence="2">Sap, sulfolipid-1-addressing protein</fullName>
    </submittedName>
</protein>
<feature type="transmembrane region" description="Helical" evidence="1">
    <location>
        <begin position="85"/>
        <end position="104"/>
    </location>
</feature>
<keyword evidence="1" id="KW-1133">Transmembrane helix</keyword>
<sequence>MGGTVEGMTTATAATLAVLALVDSTSFGTLLIPIWFLLTPGRVRVGRILLFLGTVAGFYLLLGVALVAGLGAVLGDLDTVLENPLVARLQLVLGVGMLVGSFFIGRRRPGEPARPGRLLRWRERAMGTETDSGVGGLVTLALAAALLEVATMLPYLAATGIIGSSSLAAPARLGVLAVYCVVMVLPALLLLGGRLAARRAVQPLLERVAAWMERSGGETTAWIVGIVGFLVARDALGRIPELLSLLDTL</sequence>
<evidence type="ECO:0000256" key="1">
    <source>
        <dbReference type="SAM" id="Phobius"/>
    </source>
</evidence>
<evidence type="ECO:0000313" key="3">
    <source>
        <dbReference type="Proteomes" id="UP000250222"/>
    </source>
</evidence>
<gene>
    <name evidence="2" type="ORF">SAMN05216184_10450</name>
</gene>